<dbReference type="SUPFAM" id="SSF55811">
    <property type="entry name" value="Nudix"/>
    <property type="match status" value="1"/>
</dbReference>
<dbReference type="EMBL" id="HBFX01044031">
    <property type="protein sequence ID" value="CAD8975466.1"/>
    <property type="molecule type" value="Transcribed_RNA"/>
</dbReference>
<dbReference type="PANTHER" id="PTHR31475">
    <property type="entry name" value="UPF0462 PROTEIN"/>
    <property type="match status" value="1"/>
</dbReference>
<feature type="compositionally biased region" description="Low complexity" evidence="2">
    <location>
        <begin position="617"/>
        <end position="628"/>
    </location>
</feature>
<dbReference type="InterPro" id="IPR000086">
    <property type="entry name" value="NUDIX_hydrolase_dom"/>
</dbReference>
<accession>A0A7S1EJ73</accession>
<dbReference type="PANTHER" id="PTHR31475:SF5">
    <property type="entry name" value="UPF0462 PROTEIN C4ORF33 HOMOLOG"/>
    <property type="match status" value="1"/>
</dbReference>
<protein>
    <recommendedName>
        <fullName evidence="3">Nudix hydrolase domain-containing protein</fullName>
    </recommendedName>
</protein>
<sequence>MLKTWRFLASAINTNLGKPRLLDRDTMWRMRAGAIPIRKVWVERRYSVVERGESSKDDVMRVKKVRCMEQQVLLVESSNFPNMWVLPAGGQLLPYPENGTIDTDRKESPQQAATMHAAQEAGCIGELGEGVGSTKDAWKHAMTRWFPMTDVREVDEDGQHFAFHDENERRRQWFPYLQEMVVTKGEEPPHGMLGTRYTVVGDAALKLLWRRSLHQALQGIVDGFVSPCDPAIVKVKRLWDGTPALPSDNAKAWMCIDSASGALVVGTEAVYHNDPRPKYKPGPLESLDDFEAVAIYIATQAEAGGTEAGVDEQTYLQIVIGPHGHYLVQLMKGHRRIVKTVLTSDQLVGHEWYLNLLPNQREETRQQLLYSQASISRDKTRWVSTLVIPKVFVPEEVPTRQSFLTNFYSISGRGSHRRYVAMTEVPYLKEEASLDMHKGEGVDRLHPDMHAFMSFTTIKIPRLPHLCNWTEDVNAAVAVGPNTVQALSESLQAKQGDTRVVDAGWDTMGWYWDNLSRPTNKPALRTPSYPGIKEKKSIFAWKDNSRPPTAIDMALGARIDASQFRPSDPSETPRERNPEPDSDPWQHPGATAPFSKPKQAPTSPLNSPTARARRGSPSRGSPLRGSPTAAGLRASPTAAGGTSPLRTSPTPAGGYEAPPPSSPLATSPKTPPMKSAPPGWGGAPPQL</sequence>
<gene>
    <name evidence="4" type="ORF">HAND00432_LOCUS26471</name>
</gene>
<feature type="domain" description="Nudix hydrolase" evidence="3">
    <location>
        <begin position="27"/>
        <end position="200"/>
    </location>
</feature>
<dbReference type="InterPro" id="IPR015797">
    <property type="entry name" value="NUDIX_hydrolase-like_dom_sf"/>
</dbReference>
<comment type="similarity">
    <text evidence="1">Belongs to the UPF0462 family.</text>
</comment>
<evidence type="ECO:0000259" key="3">
    <source>
        <dbReference type="PROSITE" id="PS51462"/>
    </source>
</evidence>
<organism evidence="4">
    <name type="scientific">Hemiselmis andersenii</name>
    <name type="common">Cryptophyte alga</name>
    <dbReference type="NCBI Taxonomy" id="464988"/>
    <lineage>
        <taxon>Eukaryota</taxon>
        <taxon>Cryptophyceae</taxon>
        <taxon>Cryptomonadales</taxon>
        <taxon>Hemiselmidaceae</taxon>
        <taxon>Hemiselmis</taxon>
    </lineage>
</organism>
<dbReference type="AlphaFoldDB" id="A0A7S1EJ73"/>
<evidence type="ECO:0000256" key="1">
    <source>
        <dbReference type="ARBA" id="ARBA00038085"/>
    </source>
</evidence>
<evidence type="ECO:0000256" key="2">
    <source>
        <dbReference type="SAM" id="MobiDB-lite"/>
    </source>
</evidence>
<name>A0A7S1EJ73_HEMAN</name>
<evidence type="ECO:0000313" key="4">
    <source>
        <dbReference type="EMBL" id="CAD8975466.1"/>
    </source>
</evidence>
<feature type="region of interest" description="Disordered" evidence="2">
    <location>
        <begin position="561"/>
        <end position="687"/>
    </location>
</feature>
<dbReference type="PROSITE" id="PS51462">
    <property type="entry name" value="NUDIX"/>
    <property type="match status" value="1"/>
</dbReference>
<proteinExistence type="inferred from homology"/>
<reference evidence="4" key="1">
    <citation type="submission" date="2021-01" db="EMBL/GenBank/DDBJ databases">
        <authorList>
            <person name="Corre E."/>
            <person name="Pelletier E."/>
            <person name="Niang G."/>
            <person name="Scheremetjew M."/>
            <person name="Finn R."/>
            <person name="Kale V."/>
            <person name="Holt S."/>
            <person name="Cochrane G."/>
            <person name="Meng A."/>
            <person name="Brown T."/>
            <person name="Cohen L."/>
        </authorList>
    </citation>
    <scope>NUCLEOTIDE SEQUENCE</scope>
    <source>
        <strain evidence="4">CCMP644</strain>
    </source>
</reference>
<dbReference type="Gene3D" id="3.90.79.10">
    <property type="entry name" value="Nucleoside Triphosphate Pyrophosphohydrolase"/>
    <property type="match status" value="1"/>
</dbReference>